<keyword evidence="7" id="KW-1185">Reference proteome</keyword>
<evidence type="ECO:0000256" key="2">
    <source>
        <dbReference type="ARBA" id="ARBA00022598"/>
    </source>
</evidence>
<dbReference type="RefSeq" id="WP_245937996.1">
    <property type="nucleotide sequence ID" value="NZ_QJSP01000009.1"/>
</dbReference>
<sequence>MRGLPNIKESLDRVVATAQNGLEVIRYGSLETGTKPAPYRVEETVPMYRLRRYFPDDPADGPPVVLVPPMMVSANVYDVTADNGAVTILHNAGLDPWVVDFGSPDKIDGGMNRTLADHIVSISEVIDSVREVTGKDVHLAGYSQGGMFCYQTAAYRRSKGIASVITYGSPVDVLGALPLGLPAALVSPGAQFLADNVFNRLSVPGWLARTGFQLVDPVKAARSRIDFLRQLHDREALLPREDSRRFIEVDGWVAWSGPAVAELLRQFVVHNRMVGGGFVIGDQVVTLAEVTSPVLAFLGEADDIGQPVAVRGILRAAPLSQVYESALPVGHFGLVVGSTAGTRTWPTTAEWIRWHDGTGPQPEAIEKMHDDSDRSGQTGVSLSSRVAHGFGSAAGVGAEAGREIFGAARSVTRTTDAVFRESARVLPRLVRLGQLQSRTMISLGKLMNENARKHGQQELFLFEDRVLSHRQVNDRIDNVVRGLISCGVRPGQHVGVLMATRPSALVAIAALSRLGAVAVMLSPGNDLKQSLRLGDCALVLADPANLDDSAAIADRVLVLGGGGGDARKLAQADGERIIDMEQIDPDAVEVPSWYRPDPGRAGDLAFVLFSKNGGTLEKWPVTNHRWALSAFGAASAAALSGSDTVYCLTPLHHASGLLTALGGTVAGGARIALSGEIDPERFATEVYRYGITVVSYTWSMLQDVIQSDDLAIGVHNPIRLFMGSGMPAGLWDDLVERFPRARVLEFFATGDGSAILANVTGTKVGSAGRPVPGVNDVAIAAFDLSEGRLITDSDGFVREARVDEVGVMMSKAGQQYEVGATVLRDVFNIGDRWQLSEHMFKRDADGDFWFMGHTSGVVISSDGYVYPQPIIDGLSRLIQVKHAVVYKVGEPGNQLAVAAVSKQEDTGSPTGSSLRLALAGLTPAQRPHIIRVLDTIEVTNSYRPRAEAMREAGIPAAGAGVWFRDDDGRYRRLTRAIASERGWEAGALVVGAVPEPH</sequence>
<dbReference type="SUPFAM" id="SSF56801">
    <property type="entry name" value="Acetyl-CoA synthetase-like"/>
    <property type="match status" value="1"/>
</dbReference>
<dbReference type="SUPFAM" id="SSF53474">
    <property type="entry name" value="alpha/beta-Hydrolases"/>
    <property type="match status" value="1"/>
</dbReference>
<keyword evidence="3" id="KW-0547">Nucleotide-binding</keyword>
<dbReference type="Proteomes" id="UP000247591">
    <property type="component" value="Unassembled WGS sequence"/>
</dbReference>
<evidence type="ECO:0000313" key="6">
    <source>
        <dbReference type="EMBL" id="PYE16050.1"/>
    </source>
</evidence>
<proteinExistence type="inferred from homology"/>
<dbReference type="PANTHER" id="PTHR43107">
    <property type="entry name" value="LONG-CHAIN FATTY ACID TRANSPORT PROTEIN"/>
    <property type="match status" value="1"/>
</dbReference>
<organism evidence="6 7">
    <name type="scientific">Williamsia limnetica</name>
    <dbReference type="NCBI Taxonomy" id="882452"/>
    <lineage>
        <taxon>Bacteria</taxon>
        <taxon>Bacillati</taxon>
        <taxon>Actinomycetota</taxon>
        <taxon>Actinomycetes</taxon>
        <taxon>Mycobacteriales</taxon>
        <taxon>Nocardiaceae</taxon>
        <taxon>Williamsia</taxon>
    </lineage>
</organism>
<name>A0A318RIT5_WILLI</name>
<comment type="similarity">
    <text evidence="1">Belongs to the ATP-dependent AMP-binding enzyme family.</text>
</comment>
<dbReference type="NCBIfam" id="NF005898">
    <property type="entry name" value="PRK07868.1"/>
    <property type="match status" value="1"/>
</dbReference>
<evidence type="ECO:0000313" key="7">
    <source>
        <dbReference type="Proteomes" id="UP000247591"/>
    </source>
</evidence>
<gene>
    <name evidence="6" type="ORF">DFR67_109279</name>
</gene>
<feature type="domain" description="AMP-dependent synthetase/ligase" evidence="5">
    <location>
        <begin position="449"/>
        <end position="779"/>
    </location>
</feature>
<evidence type="ECO:0000256" key="1">
    <source>
        <dbReference type="ARBA" id="ARBA00006432"/>
    </source>
</evidence>
<dbReference type="Gene3D" id="3.40.50.1820">
    <property type="entry name" value="alpha/beta hydrolase"/>
    <property type="match status" value="1"/>
</dbReference>
<dbReference type="AlphaFoldDB" id="A0A318RIT5"/>
<evidence type="ECO:0000259" key="5">
    <source>
        <dbReference type="Pfam" id="PF00501"/>
    </source>
</evidence>
<comment type="caution">
    <text evidence="6">The sequence shown here is derived from an EMBL/GenBank/DDBJ whole genome shotgun (WGS) entry which is preliminary data.</text>
</comment>
<dbReference type="InterPro" id="IPR029058">
    <property type="entry name" value="AB_hydrolase_fold"/>
</dbReference>
<dbReference type="Gene3D" id="3.40.50.12780">
    <property type="entry name" value="N-terminal domain of ligase-like"/>
    <property type="match status" value="1"/>
</dbReference>
<evidence type="ECO:0000256" key="4">
    <source>
        <dbReference type="ARBA" id="ARBA00022840"/>
    </source>
</evidence>
<dbReference type="GO" id="GO:0005524">
    <property type="term" value="F:ATP binding"/>
    <property type="evidence" value="ECO:0007669"/>
    <property type="project" value="UniProtKB-KW"/>
</dbReference>
<dbReference type="GO" id="GO:0005324">
    <property type="term" value="F:long-chain fatty acid transmembrane transporter activity"/>
    <property type="evidence" value="ECO:0007669"/>
    <property type="project" value="TreeGrafter"/>
</dbReference>
<dbReference type="PANTHER" id="PTHR43107:SF15">
    <property type="entry name" value="FATTY ACID TRANSPORT PROTEIN 3, ISOFORM A"/>
    <property type="match status" value="1"/>
</dbReference>
<dbReference type="EMBL" id="QJSP01000009">
    <property type="protein sequence ID" value="PYE16050.1"/>
    <property type="molecule type" value="Genomic_DNA"/>
</dbReference>
<dbReference type="GO" id="GO:0044539">
    <property type="term" value="P:long-chain fatty acid import into cell"/>
    <property type="evidence" value="ECO:0007669"/>
    <property type="project" value="TreeGrafter"/>
</dbReference>
<keyword evidence="4" id="KW-0067">ATP-binding</keyword>
<dbReference type="GO" id="GO:0004467">
    <property type="term" value="F:long-chain fatty acid-CoA ligase activity"/>
    <property type="evidence" value="ECO:0007669"/>
    <property type="project" value="TreeGrafter"/>
</dbReference>
<dbReference type="InterPro" id="IPR000873">
    <property type="entry name" value="AMP-dep_synth/lig_dom"/>
</dbReference>
<accession>A0A318RIT5</accession>
<dbReference type="InterPro" id="IPR042099">
    <property type="entry name" value="ANL_N_sf"/>
</dbReference>
<reference evidence="6 7" key="1">
    <citation type="submission" date="2018-06" db="EMBL/GenBank/DDBJ databases">
        <title>Genomic Encyclopedia of Type Strains, Phase IV (KMG-IV): sequencing the most valuable type-strain genomes for metagenomic binning, comparative biology and taxonomic classification.</title>
        <authorList>
            <person name="Goeker M."/>
        </authorList>
    </citation>
    <scope>NUCLEOTIDE SEQUENCE [LARGE SCALE GENOMIC DNA]</scope>
    <source>
        <strain evidence="6 7">DSM 45521</strain>
    </source>
</reference>
<evidence type="ECO:0000256" key="3">
    <source>
        <dbReference type="ARBA" id="ARBA00022741"/>
    </source>
</evidence>
<dbReference type="GO" id="GO:0005886">
    <property type="term" value="C:plasma membrane"/>
    <property type="evidence" value="ECO:0007669"/>
    <property type="project" value="TreeGrafter"/>
</dbReference>
<dbReference type="Pfam" id="PF00501">
    <property type="entry name" value="AMP-binding"/>
    <property type="match status" value="1"/>
</dbReference>
<keyword evidence="2" id="KW-0436">Ligase</keyword>
<protein>
    <submittedName>
        <fullName evidence="6">Putative long chain acyl-CoA synthase</fullName>
    </submittedName>
</protein>